<evidence type="ECO:0000313" key="4">
    <source>
        <dbReference type="EMBL" id="THG90962.1"/>
    </source>
</evidence>
<reference evidence="3 5" key="1">
    <citation type="journal article" date="2014" name="Genome Announc.">
        <title>Draft Genome Sequence of Bacillus alcalophilus AV1934, a Classic Alkaliphile Isolated from Human Feces in 1934.</title>
        <authorList>
            <person name="Attie O."/>
            <person name="Jayaprakash A."/>
            <person name="Shah H."/>
            <person name="Paulsen I.T."/>
            <person name="Morino M."/>
            <person name="Takahashi Y."/>
            <person name="Narumi I."/>
            <person name="Sachidanandam R."/>
            <person name="Satoh K."/>
            <person name="Ito M."/>
            <person name="Krulwich T.A."/>
        </authorList>
    </citation>
    <scope>NUCLEOTIDE SEQUENCE [LARGE SCALE GENOMIC DNA]</scope>
    <source>
        <strain evidence="3 5">AV1934</strain>
    </source>
</reference>
<dbReference type="Gene3D" id="3.30.460.10">
    <property type="entry name" value="Beta Polymerase, domain 2"/>
    <property type="match status" value="1"/>
</dbReference>
<organism evidence="3 5">
    <name type="scientific">Alkalihalobacillus alcalophilus ATCC 27647 = CGMCC 1.3604</name>
    <dbReference type="NCBI Taxonomy" id="1218173"/>
    <lineage>
        <taxon>Bacteria</taxon>
        <taxon>Bacillati</taxon>
        <taxon>Bacillota</taxon>
        <taxon>Bacilli</taxon>
        <taxon>Bacillales</taxon>
        <taxon>Bacillaceae</taxon>
        <taxon>Alkalihalobacillus</taxon>
    </lineage>
</organism>
<dbReference type="SUPFAM" id="SSF81301">
    <property type="entry name" value="Nucleotidyltransferase"/>
    <property type="match status" value="1"/>
</dbReference>
<evidence type="ECO:0000313" key="5">
    <source>
        <dbReference type="Proteomes" id="UP000002754"/>
    </source>
</evidence>
<dbReference type="Pfam" id="PF10335">
    <property type="entry name" value="DUF294_C"/>
    <property type="match status" value="1"/>
</dbReference>
<comment type="caution">
    <text evidence="3">The sequence shown here is derived from an EMBL/GenBank/DDBJ whole genome shotgun (WGS) entry which is preliminary data.</text>
</comment>
<gene>
    <name evidence="4" type="ORF">AJ85_07905</name>
    <name evidence="3" type="ORF">BALCAV_0220730</name>
</gene>
<evidence type="ECO:0000259" key="2">
    <source>
        <dbReference type="Pfam" id="PF10335"/>
    </source>
</evidence>
<dbReference type="CDD" id="cd05401">
    <property type="entry name" value="NT_GlnE_GlnD_like"/>
    <property type="match status" value="1"/>
</dbReference>
<dbReference type="InterPro" id="IPR005105">
    <property type="entry name" value="GlnD_Uridyltrans_N"/>
</dbReference>
<proteinExistence type="predicted"/>
<dbReference type="Proteomes" id="UP000297014">
    <property type="component" value="Unassembled WGS sequence"/>
</dbReference>
<dbReference type="Pfam" id="PF03445">
    <property type="entry name" value="DUF294"/>
    <property type="match status" value="1"/>
</dbReference>
<dbReference type="InterPro" id="IPR043519">
    <property type="entry name" value="NT_sf"/>
</dbReference>
<dbReference type="EMBL" id="ALPT02000110">
    <property type="protein sequence ID" value="KGA95721.1"/>
    <property type="molecule type" value="Genomic_DNA"/>
</dbReference>
<dbReference type="AlphaFoldDB" id="A0A094WG23"/>
<feature type="domain" description="DUF294" evidence="2">
    <location>
        <begin position="197"/>
        <end position="329"/>
    </location>
</feature>
<evidence type="ECO:0000313" key="3">
    <source>
        <dbReference type="EMBL" id="KGA95721.1"/>
    </source>
</evidence>
<dbReference type="RefSeq" id="WP_003321511.1">
    <property type="nucleotide sequence ID" value="NZ_ALPT02000110.1"/>
</dbReference>
<keyword evidence="5" id="KW-1185">Reference proteome</keyword>
<sequence>MSGKNGRFADLNEGFYLDKLEAIYQKRIDMLNSVEPTVETVLEVHEQIMDETVKLVLEKVESEWGSPPTHFAFFLLGSGGRGEQLYWSDQDHGLVYAGDRNDEHEQYFLGLGQEIVTALEKVGYQKCDGKVMASYKRWCKSSEEWQAQLLHWMQNDKWENIRHTLTFFDATTFIGDELLLQDLKDVIFQEMDHNPTLVQRFIDNTGRVKKGIGFFGQFLVETKGKNQGKLDLKQIALFPFVNGLRLLALNEEIQAAPTLERFQKLSPFYKEVKEFEGDFYHLLNHQLKWQKGVKSYGSIHYLDLGHLSNKEKKDLKKWIRRGHQLYGKIRTLLEEG</sequence>
<accession>A0A094WG23</accession>
<dbReference type="InterPro" id="IPR018821">
    <property type="entry name" value="DUF294_put_nucleoTrafse_sb-bd"/>
</dbReference>
<dbReference type="Proteomes" id="UP000002754">
    <property type="component" value="Unassembled WGS sequence"/>
</dbReference>
<feature type="domain" description="Protein-PII uridylyltransferase N-terminal" evidence="1">
    <location>
        <begin position="37"/>
        <end position="156"/>
    </location>
</feature>
<dbReference type="GO" id="GO:0008773">
    <property type="term" value="F:[protein-PII] uridylyltransferase activity"/>
    <property type="evidence" value="ECO:0007669"/>
    <property type="project" value="InterPro"/>
</dbReference>
<name>A0A094WG23_ALKAL</name>
<dbReference type="eggNOG" id="COG2905">
    <property type="taxonomic scope" value="Bacteria"/>
</dbReference>
<evidence type="ECO:0000313" key="6">
    <source>
        <dbReference type="Proteomes" id="UP000297014"/>
    </source>
</evidence>
<evidence type="ECO:0008006" key="7">
    <source>
        <dbReference type="Google" id="ProtNLM"/>
    </source>
</evidence>
<evidence type="ECO:0000259" key="1">
    <source>
        <dbReference type="Pfam" id="PF03445"/>
    </source>
</evidence>
<dbReference type="EMBL" id="JALP01000100">
    <property type="protein sequence ID" value="THG90962.1"/>
    <property type="molecule type" value="Genomic_DNA"/>
</dbReference>
<protein>
    <recommendedName>
        <fullName evidence="7">CBS domain-containing protein</fullName>
    </recommendedName>
</protein>
<dbReference type="STRING" id="1218173.BALCAV_0220730"/>
<reference evidence="4 6" key="2">
    <citation type="submission" date="2014-01" db="EMBL/GenBank/DDBJ databases">
        <title>Draft genome sequencing of Bacillus alcalophilus CGMCC 1.3604.</title>
        <authorList>
            <person name="Yang J."/>
            <person name="Diao L."/>
            <person name="Yang S."/>
        </authorList>
    </citation>
    <scope>NUCLEOTIDE SEQUENCE [LARGE SCALE GENOMIC DNA]</scope>
    <source>
        <strain evidence="4 6">CGMCC 1.3604</strain>
    </source>
</reference>